<evidence type="ECO:0000313" key="12">
    <source>
        <dbReference type="EMBL" id="RVU33649.1"/>
    </source>
</evidence>
<protein>
    <submittedName>
        <fullName evidence="12">TonB family protein</fullName>
    </submittedName>
</protein>
<dbReference type="GO" id="GO:0015031">
    <property type="term" value="P:protein transport"/>
    <property type="evidence" value="ECO:0007669"/>
    <property type="project" value="UniProtKB-KW"/>
</dbReference>
<dbReference type="InterPro" id="IPR006260">
    <property type="entry name" value="TonB/TolA_C"/>
</dbReference>
<dbReference type="AlphaFoldDB" id="A0A437QGH0"/>
<dbReference type="GO" id="GO:0055085">
    <property type="term" value="P:transmembrane transport"/>
    <property type="evidence" value="ECO:0007669"/>
    <property type="project" value="InterPro"/>
</dbReference>
<evidence type="ECO:0000313" key="13">
    <source>
        <dbReference type="Proteomes" id="UP000287447"/>
    </source>
</evidence>
<keyword evidence="6" id="KW-0812">Transmembrane</keyword>
<evidence type="ECO:0000256" key="10">
    <source>
        <dbReference type="SAM" id="MobiDB-lite"/>
    </source>
</evidence>
<reference evidence="13" key="1">
    <citation type="submission" date="2019-01" db="EMBL/GenBank/DDBJ databases">
        <title>Gri0909 isolated from a small marine red alga.</title>
        <authorList>
            <person name="Kim J."/>
            <person name="Jeong S.E."/>
            <person name="Jeon C.O."/>
        </authorList>
    </citation>
    <scope>NUCLEOTIDE SEQUENCE [LARGE SCALE GENOMIC DNA]</scope>
    <source>
        <strain evidence="13">Gri0909</strain>
    </source>
</reference>
<keyword evidence="4" id="KW-1003">Cell membrane</keyword>
<evidence type="ECO:0000256" key="3">
    <source>
        <dbReference type="ARBA" id="ARBA00022448"/>
    </source>
</evidence>
<dbReference type="InterPro" id="IPR037682">
    <property type="entry name" value="TonB_C"/>
</dbReference>
<comment type="caution">
    <text evidence="12">The sequence shown here is derived from an EMBL/GenBank/DDBJ whole genome shotgun (WGS) entry which is preliminary data.</text>
</comment>
<organism evidence="12 13">
    <name type="scientific">Hwanghaeella grinnelliae</name>
    <dbReference type="NCBI Taxonomy" id="2500179"/>
    <lineage>
        <taxon>Bacteria</taxon>
        <taxon>Pseudomonadati</taxon>
        <taxon>Pseudomonadota</taxon>
        <taxon>Alphaproteobacteria</taxon>
        <taxon>Rhodospirillales</taxon>
        <taxon>Rhodospirillaceae</taxon>
        <taxon>Hwanghaeella</taxon>
    </lineage>
</organism>
<dbReference type="RefSeq" id="WP_127767679.1">
    <property type="nucleotide sequence ID" value="NZ_SADE01000004.1"/>
</dbReference>
<evidence type="ECO:0000256" key="2">
    <source>
        <dbReference type="ARBA" id="ARBA00006555"/>
    </source>
</evidence>
<dbReference type="Proteomes" id="UP000287447">
    <property type="component" value="Unassembled WGS sequence"/>
</dbReference>
<dbReference type="PROSITE" id="PS52015">
    <property type="entry name" value="TONB_CTD"/>
    <property type="match status" value="1"/>
</dbReference>
<evidence type="ECO:0000256" key="7">
    <source>
        <dbReference type="ARBA" id="ARBA00022927"/>
    </source>
</evidence>
<evidence type="ECO:0000256" key="1">
    <source>
        <dbReference type="ARBA" id="ARBA00004383"/>
    </source>
</evidence>
<evidence type="ECO:0000256" key="9">
    <source>
        <dbReference type="ARBA" id="ARBA00023136"/>
    </source>
</evidence>
<evidence type="ECO:0000256" key="4">
    <source>
        <dbReference type="ARBA" id="ARBA00022475"/>
    </source>
</evidence>
<feature type="region of interest" description="Disordered" evidence="10">
    <location>
        <begin position="180"/>
        <end position="274"/>
    </location>
</feature>
<dbReference type="PANTHER" id="PTHR33446">
    <property type="entry name" value="PROTEIN TONB-RELATED"/>
    <property type="match status" value="1"/>
</dbReference>
<feature type="compositionally biased region" description="Low complexity" evidence="10">
    <location>
        <begin position="231"/>
        <end position="256"/>
    </location>
</feature>
<keyword evidence="7" id="KW-0653">Protein transport</keyword>
<dbReference type="EMBL" id="SADE01000004">
    <property type="protein sequence ID" value="RVU33649.1"/>
    <property type="molecule type" value="Genomic_DNA"/>
</dbReference>
<feature type="domain" description="TonB C-terminal" evidence="11">
    <location>
        <begin position="278"/>
        <end position="372"/>
    </location>
</feature>
<dbReference type="GO" id="GO:0031992">
    <property type="term" value="F:energy transducer activity"/>
    <property type="evidence" value="ECO:0007669"/>
    <property type="project" value="TreeGrafter"/>
</dbReference>
<keyword evidence="13" id="KW-1185">Reference proteome</keyword>
<dbReference type="InterPro" id="IPR051045">
    <property type="entry name" value="TonB-dependent_transducer"/>
</dbReference>
<evidence type="ECO:0000256" key="5">
    <source>
        <dbReference type="ARBA" id="ARBA00022519"/>
    </source>
</evidence>
<dbReference type="NCBIfam" id="TIGR01352">
    <property type="entry name" value="tonB_Cterm"/>
    <property type="match status" value="1"/>
</dbReference>
<gene>
    <name evidence="12" type="ORF">EOI86_21060</name>
</gene>
<dbReference type="Gene3D" id="3.30.1150.10">
    <property type="match status" value="1"/>
</dbReference>
<accession>A0A437QGH0</accession>
<dbReference type="OrthoDB" id="8481221at2"/>
<dbReference type="PANTHER" id="PTHR33446:SF2">
    <property type="entry name" value="PROTEIN TONB"/>
    <property type="match status" value="1"/>
</dbReference>
<sequence>MTHALPIAATPHLRARHWLTAFGVATALHAVVFLEWPADDQAGAEAPGVGGISVSIATTASLAGSDHASPEQSLAEDVPAPEAVMSESVSEPSPVVPPEALEAATVPVEPVVEPPPIQPPLVQPVVEPVPPEITSIEEVAPVEPIDEVPQVITAVEPPPEEAPVTEPAPETVTEAVTADIPQPRPPVRPKNVATKPVETKTVEPPRIVQTKPTVNPSVEPLQAAALPVQKAQPADTPSAQSSSAATASSGQAANAPVGNATDTRNSTGGAPVAAPSPNYIAKLRLWLERHKDYPRLARRKRMQGVVLLYFRVGRDGSVLAQEIREDSGHVLLDEAALEMLARATPLPTFPQDMPGDYLDVVLPVEYSLRGKW</sequence>
<name>A0A437QGH0_9PROT</name>
<dbReference type="GO" id="GO:0098797">
    <property type="term" value="C:plasma membrane protein complex"/>
    <property type="evidence" value="ECO:0007669"/>
    <property type="project" value="TreeGrafter"/>
</dbReference>
<evidence type="ECO:0000259" key="11">
    <source>
        <dbReference type="PROSITE" id="PS52015"/>
    </source>
</evidence>
<comment type="similarity">
    <text evidence="2">Belongs to the TonB family.</text>
</comment>
<evidence type="ECO:0000256" key="8">
    <source>
        <dbReference type="ARBA" id="ARBA00022989"/>
    </source>
</evidence>
<dbReference type="SUPFAM" id="SSF74653">
    <property type="entry name" value="TolA/TonB C-terminal domain"/>
    <property type="match status" value="1"/>
</dbReference>
<keyword evidence="3" id="KW-0813">Transport</keyword>
<keyword evidence="8" id="KW-1133">Transmembrane helix</keyword>
<dbReference type="Pfam" id="PF03544">
    <property type="entry name" value="TonB_C"/>
    <property type="match status" value="1"/>
</dbReference>
<keyword evidence="9" id="KW-0472">Membrane</keyword>
<evidence type="ECO:0000256" key="6">
    <source>
        <dbReference type="ARBA" id="ARBA00022692"/>
    </source>
</evidence>
<keyword evidence="5" id="KW-0997">Cell inner membrane</keyword>
<comment type="subcellular location">
    <subcellularLocation>
        <location evidence="1">Cell inner membrane</location>
        <topology evidence="1">Single-pass membrane protein</topology>
        <orientation evidence="1">Periplasmic side</orientation>
    </subcellularLocation>
</comment>
<proteinExistence type="inferred from homology"/>